<proteinExistence type="predicted"/>
<dbReference type="Proteomes" id="UP000248196">
    <property type="component" value="Unassembled WGS sequence"/>
</dbReference>
<gene>
    <name evidence="1" type="ORF">CT690_03365</name>
</gene>
<protein>
    <submittedName>
        <fullName evidence="1">Uncharacterized protein</fullName>
    </submittedName>
</protein>
<reference evidence="1 2" key="1">
    <citation type="submission" date="2017-11" db="EMBL/GenBank/DDBJ databases">
        <title>Genome sequence of the oocydin A producing rhizobacterium Serratia plymuthica 4Rx5.</title>
        <authorList>
            <person name="Matilla M.A."/>
            <person name="Udaondo Z."/>
            <person name="Salmond G.P.C."/>
        </authorList>
    </citation>
    <scope>NUCLEOTIDE SEQUENCE [LARGE SCALE GENOMIC DNA]</scope>
    <source>
        <strain evidence="1 2">4Rx5</strain>
    </source>
</reference>
<accession>A0A318P2S5</accession>
<sequence>MPTKLNQKVNLSWAQWQYSATRDNKRTKLAYGLLYSGNNFFFREPKHYHQLPLTCANNEKDGHHEHI</sequence>
<dbReference type="EMBL" id="PESE01000001">
    <property type="protein sequence ID" value="PYD40340.1"/>
    <property type="molecule type" value="Genomic_DNA"/>
</dbReference>
<comment type="caution">
    <text evidence="1">The sequence shown here is derived from an EMBL/GenBank/DDBJ whole genome shotgun (WGS) entry which is preliminary data.</text>
</comment>
<name>A0A318P2S5_SERPL</name>
<evidence type="ECO:0000313" key="2">
    <source>
        <dbReference type="Proteomes" id="UP000248196"/>
    </source>
</evidence>
<dbReference type="AlphaFoldDB" id="A0A318P2S5"/>
<organism evidence="1 2">
    <name type="scientific">Serratia plymuthica</name>
    <dbReference type="NCBI Taxonomy" id="82996"/>
    <lineage>
        <taxon>Bacteria</taxon>
        <taxon>Pseudomonadati</taxon>
        <taxon>Pseudomonadota</taxon>
        <taxon>Gammaproteobacteria</taxon>
        <taxon>Enterobacterales</taxon>
        <taxon>Yersiniaceae</taxon>
        <taxon>Serratia</taxon>
    </lineage>
</organism>
<evidence type="ECO:0000313" key="1">
    <source>
        <dbReference type="EMBL" id="PYD40340.1"/>
    </source>
</evidence>